<feature type="compositionally biased region" description="Basic and acidic residues" evidence="1">
    <location>
        <begin position="493"/>
        <end position="503"/>
    </location>
</feature>
<proteinExistence type="predicted"/>
<sequence>MLEETESPMKNEILDKVANSSAIFKRQKRDEPELTIEEQVANSIAIIKRQKKDEPELTIEEKYKIANDLLDKNHVLFLAKFGKYLNVKLLDFFTGTNNYELTFYIEKLKRYFNNETRYIDIKNRRYEALKVLIEQEDYFSEVEMMRRNPLLYDHLIGKYLTEDDIKTRDNLDTKNITFVNLLMEKIDRDGIQNLKKKQQDDEDEVFEEFDSDSDESDDEEKNNIKWGEMDNCDGKKLKDHNKNSNNNSKKNIQCFDINYEEQQMLKKEFITHMYQSFLDGKDKDFDYSTVDDNEMYDNVDIREQDEEEKYFDSETPDESTQLENQKIDDNESDDELEIYMKTLQMFFIGLRVFLVGIILVVVDGLAIGLLEDVTKADQVMRPKVKRAQELLMFGNQQNRRPESPSAIATDDLTPSAEKRTLGTSGLEDVKAALADGETFNHQNPKQQITWGHLGESIPQREQNYEYGKVMMNEVNDELPRVWDLQPYPRYFGLDDERRKRSEKTSVPSSVSPTQSTTTTTTTKSPSVTLSPSQKISTSSTQRPSTRLQQSKRSLPLVYQEPRYKRALIDREDLLTLLLLLENQQPRNRNWRNWGNDEYENIEDDGSYPVIEDEDSRGNAQVDIPVYAPRHFGIGSDITPSEIGIPRTHPINSYEQYNNQYTPYENTQYGNAQYGSLYPHSNYDQQQPDKRFMISRKRSQGYDNYSGRNLNDVIGYSQLMNTQQQGYGNYPQGMLY</sequence>
<feature type="compositionally biased region" description="Polar residues" evidence="1">
    <location>
        <begin position="533"/>
        <end position="552"/>
    </location>
</feature>
<dbReference type="EMBL" id="JACMRX010000003">
    <property type="protein sequence ID" value="KAF7992678.1"/>
    <property type="molecule type" value="Genomic_DNA"/>
</dbReference>
<comment type="caution">
    <text evidence="4">The sequence shown here is derived from an EMBL/GenBank/DDBJ whole genome shotgun (WGS) entry which is preliminary data.</text>
</comment>
<keyword evidence="5" id="KW-1185">Reference proteome</keyword>
<keyword evidence="2" id="KW-0472">Membrane</keyword>
<feature type="transmembrane region" description="Helical" evidence="2">
    <location>
        <begin position="348"/>
        <end position="370"/>
    </location>
</feature>
<evidence type="ECO:0000256" key="1">
    <source>
        <dbReference type="SAM" id="MobiDB-lite"/>
    </source>
</evidence>
<feature type="compositionally biased region" description="Basic and acidic residues" evidence="1">
    <location>
        <begin position="232"/>
        <end position="242"/>
    </location>
</feature>
<organism evidence="4 5">
    <name type="scientific">Aphidius gifuensis</name>
    <name type="common">Parasitoid wasp</name>
    <dbReference type="NCBI Taxonomy" id="684658"/>
    <lineage>
        <taxon>Eukaryota</taxon>
        <taxon>Metazoa</taxon>
        <taxon>Ecdysozoa</taxon>
        <taxon>Arthropoda</taxon>
        <taxon>Hexapoda</taxon>
        <taxon>Insecta</taxon>
        <taxon>Pterygota</taxon>
        <taxon>Neoptera</taxon>
        <taxon>Endopterygota</taxon>
        <taxon>Hymenoptera</taxon>
        <taxon>Apocrita</taxon>
        <taxon>Ichneumonoidea</taxon>
        <taxon>Braconidae</taxon>
        <taxon>Aphidiinae</taxon>
        <taxon>Aphidius</taxon>
    </lineage>
</organism>
<keyword evidence="2" id="KW-1133">Transmembrane helix</keyword>
<protein>
    <recommendedName>
        <fullName evidence="3">CCD97-like C-terminal domain-containing protein</fullName>
    </recommendedName>
</protein>
<dbReference type="Pfam" id="PF09747">
    <property type="entry name" value="CCD97-like_C"/>
    <property type="match status" value="1"/>
</dbReference>
<evidence type="ECO:0000259" key="3">
    <source>
        <dbReference type="Pfam" id="PF09747"/>
    </source>
</evidence>
<feature type="domain" description="CCD97-like C-terminal" evidence="3">
    <location>
        <begin position="123"/>
        <end position="314"/>
    </location>
</feature>
<dbReference type="InterPro" id="IPR018613">
    <property type="entry name" value="Ccdc97-like"/>
</dbReference>
<dbReference type="OrthoDB" id="8188268at2759"/>
<evidence type="ECO:0000313" key="4">
    <source>
        <dbReference type="EMBL" id="KAF7992678.1"/>
    </source>
</evidence>
<feature type="region of interest" description="Disordered" evidence="1">
    <location>
        <begin position="493"/>
        <end position="553"/>
    </location>
</feature>
<feature type="region of interest" description="Disordered" evidence="1">
    <location>
        <begin position="397"/>
        <end position="423"/>
    </location>
</feature>
<feature type="compositionally biased region" description="Acidic residues" evidence="1">
    <location>
        <begin position="200"/>
        <end position="220"/>
    </location>
</feature>
<dbReference type="Proteomes" id="UP000639338">
    <property type="component" value="Unassembled WGS sequence"/>
</dbReference>
<dbReference type="AlphaFoldDB" id="A0A834XUD8"/>
<dbReference type="InterPro" id="IPR040233">
    <property type="entry name" value="CCD97-like_C"/>
</dbReference>
<reference evidence="4 5" key="1">
    <citation type="submission" date="2020-08" db="EMBL/GenBank/DDBJ databases">
        <title>Aphidius gifuensis genome sequencing and assembly.</title>
        <authorList>
            <person name="Du Z."/>
        </authorList>
    </citation>
    <scope>NUCLEOTIDE SEQUENCE [LARGE SCALE GENOMIC DNA]</scope>
    <source>
        <strain evidence="4">YNYX2018</strain>
        <tissue evidence="4">Adults</tissue>
    </source>
</reference>
<feature type="region of interest" description="Disordered" evidence="1">
    <location>
        <begin position="194"/>
        <end position="250"/>
    </location>
</feature>
<name>A0A834XUD8_APHGI</name>
<gene>
    <name evidence="4" type="ORF">HCN44_005022</name>
</gene>
<dbReference type="PANTHER" id="PTHR31840">
    <property type="entry name" value="COILED-COIL DOMAIN-CONTAINING PROTEIN 97"/>
    <property type="match status" value="1"/>
</dbReference>
<accession>A0A834XUD8</accession>
<dbReference type="PANTHER" id="PTHR31840:SF1">
    <property type="entry name" value="COILED-COIL DOMAIN-CONTAINING PROTEIN 97"/>
    <property type="match status" value="1"/>
</dbReference>
<keyword evidence="2" id="KW-0812">Transmembrane</keyword>
<feature type="compositionally biased region" description="Low complexity" evidence="1">
    <location>
        <begin position="504"/>
        <end position="532"/>
    </location>
</feature>
<evidence type="ECO:0000313" key="5">
    <source>
        <dbReference type="Proteomes" id="UP000639338"/>
    </source>
</evidence>
<evidence type="ECO:0000256" key="2">
    <source>
        <dbReference type="SAM" id="Phobius"/>
    </source>
</evidence>